<dbReference type="AlphaFoldDB" id="A0A239HJR1"/>
<protein>
    <recommendedName>
        <fullName evidence="3">SpoIIAA-like</fullName>
    </recommendedName>
</protein>
<reference evidence="1 2" key="1">
    <citation type="submission" date="2017-06" db="EMBL/GenBank/DDBJ databases">
        <authorList>
            <person name="Kim H.J."/>
            <person name="Triplett B.A."/>
        </authorList>
    </citation>
    <scope>NUCLEOTIDE SEQUENCE [LARGE SCALE GENOMIC DNA]</scope>
    <source>
        <strain evidence="1 2">DSM 19307</strain>
    </source>
</reference>
<accession>A0A239HJR1</accession>
<sequence>MIQRNIVLPLINTAMNISYLGDQFYNHSNAFKTYKQENHPIISNSKSNDEKFSNGLDFKVIKDLDGNTFDTNKNLGICRINWNGVVDIEKAQQLVGLGGDYVEYNKYSKVILNQSGLLEFDSEATIWIKSFIKSRAKKLSDSVDKLALINAKSIKGIIFSNLIEGVIRLVMPKLKIKKFNNVEDAISWLI</sequence>
<gene>
    <name evidence="1" type="ORF">SAMN05421640_1357</name>
</gene>
<name>A0A239HJR1_EKHLU</name>
<evidence type="ECO:0000313" key="1">
    <source>
        <dbReference type="EMBL" id="SNS81639.1"/>
    </source>
</evidence>
<keyword evidence="2" id="KW-1185">Reference proteome</keyword>
<dbReference type="Proteomes" id="UP000198393">
    <property type="component" value="Unassembled WGS sequence"/>
</dbReference>
<evidence type="ECO:0008006" key="3">
    <source>
        <dbReference type="Google" id="ProtNLM"/>
    </source>
</evidence>
<proteinExistence type="predicted"/>
<evidence type="ECO:0000313" key="2">
    <source>
        <dbReference type="Proteomes" id="UP000198393"/>
    </source>
</evidence>
<dbReference type="EMBL" id="FZPD01000002">
    <property type="protein sequence ID" value="SNS81639.1"/>
    <property type="molecule type" value="Genomic_DNA"/>
</dbReference>
<organism evidence="1 2">
    <name type="scientific">Ekhidna lutea</name>
    <dbReference type="NCBI Taxonomy" id="447679"/>
    <lineage>
        <taxon>Bacteria</taxon>
        <taxon>Pseudomonadati</taxon>
        <taxon>Bacteroidota</taxon>
        <taxon>Cytophagia</taxon>
        <taxon>Cytophagales</taxon>
        <taxon>Reichenbachiellaceae</taxon>
        <taxon>Ekhidna</taxon>
    </lineage>
</organism>